<reference evidence="7" key="1">
    <citation type="submission" date="2021-01" db="EMBL/GenBank/DDBJ databases">
        <authorList>
            <person name="Corre E."/>
            <person name="Pelletier E."/>
            <person name="Niang G."/>
            <person name="Scheremetjew M."/>
            <person name="Finn R."/>
            <person name="Kale V."/>
            <person name="Holt S."/>
            <person name="Cochrane G."/>
            <person name="Meng A."/>
            <person name="Brown T."/>
            <person name="Cohen L."/>
        </authorList>
    </citation>
    <scope>NUCLEOTIDE SEQUENCE</scope>
    <source>
        <strain evidence="7">B650</strain>
    </source>
</reference>
<keyword evidence="3" id="KW-0804">Transcription</keyword>
<organism evidence="7">
    <name type="scientific">Leptocylindrus danicus</name>
    <dbReference type="NCBI Taxonomy" id="163516"/>
    <lineage>
        <taxon>Eukaryota</taxon>
        <taxon>Sar</taxon>
        <taxon>Stramenopiles</taxon>
        <taxon>Ochrophyta</taxon>
        <taxon>Bacillariophyta</taxon>
        <taxon>Coscinodiscophyceae</taxon>
        <taxon>Chaetocerotophycidae</taxon>
        <taxon>Leptocylindrales</taxon>
        <taxon>Leptocylindraceae</taxon>
        <taxon>Leptocylindrus</taxon>
    </lineage>
</organism>
<keyword evidence="2" id="KW-0805">Transcription regulation</keyword>
<feature type="compositionally biased region" description="Low complexity" evidence="5">
    <location>
        <begin position="33"/>
        <end position="44"/>
    </location>
</feature>
<dbReference type="PRINTS" id="PR00041">
    <property type="entry name" value="LEUZIPPRCREB"/>
</dbReference>
<dbReference type="CDD" id="cd14686">
    <property type="entry name" value="bZIP"/>
    <property type="match status" value="1"/>
</dbReference>
<dbReference type="SMART" id="SM00338">
    <property type="entry name" value="BRLZ"/>
    <property type="match status" value="1"/>
</dbReference>
<protein>
    <recommendedName>
        <fullName evidence="6">BZIP domain-containing protein</fullName>
    </recommendedName>
</protein>
<dbReference type="PROSITE" id="PS00036">
    <property type="entry name" value="BZIP_BASIC"/>
    <property type="match status" value="1"/>
</dbReference>
<dbReference type="GO" id="GO:0005634">
    <property type="term" value="C:nucleus"/>
    <property type="evidence" value="ECO:0007669"/>
    <property type="project" value="UniProtKB-SubCell"/>
</dbReference>
<accession>A0A7S2LA46</accession>
<evidence type="ECO:0000313" key="7">
    <source>
        <dbReference type="EMBL" id="CAD9600457.1"/>
    </source>
</evidence>
<dbReference type="SUPFAM" id="SSF57959">
    <property type="entry name" value="Leucine zipper domain"/>
    <property type="match status" value="1"/>
</dbReference>
<keyword evidence="4" id="KW-0539">Nucleus</keyword>
<evidence type="ECO:0000256" key="4">
    <source>
        <dbReference type="ARBA" id="ARBA00023242"/>
    </source>
</evidence>
<evidence type="ECO:0000256" key="2">
    <source>
        <dbReference type="ARBA" id="ARBA00023015"/>
    </source>
</evidence>
<comment type="subcellular location">
    <subcellularLocation>
        <location evidence="1">Nucleus</location>
    </subcellularLocation>
</comment>
<feature type="compositionally biased region" description="Low complexity" evidence="5">
    <location>
        <begin position="10"/>
        <end position="26"/>
    </location>
</feature>
<dbReference type="Gene3D" id="1.20.5.170">
    <property type="match status" value="1"/>
</dbReference>
<evidence type="ECO:0000256" key="1">
    <source>
        <dbReference type="ARBA" id="ARBA00004123"/>
    </source>
</evidence>
<name>A0A7S2LA46_9STRA</name>
<dbReference type="InterPro" id="IPR051027">
    <property type="entry name" value="bZIP_transcription_factors"/>
</dbReference>
<sequence>MTPATVPSSAANTEAENTTTTTTTTTIDHNGSESEGSPVPVVVVAESTLETEQVEDSKKRKTRLEQNRISARESRKRKKMMIEELQRSVAVLSNENRLLNQQNQLLRHQLVTLVPGASLLGLPGMQMQQAVNSTAGIPSAHDTTVPGFSDVAALQNLWQATNSAANLTTAAANVQSSAQVVNIPPAPATATNGSDS</sequence>
<evidence type="ECO:0000256" key="5">
    <source>
        <dbReference type="SAM" id="MobiDB-lite"/>
    </source>
</evidence>
<dbReference type="InterPro" id="IPR046347">
    <property type="entry name" value="bZIP_sf"/>
</dbReference>
<dbReference type="EMBL" id="HBGY01026659">
    <property type="protein sequence ID" value="CAD9600457.1"/>
    <property type="molecule type" value="Transcribed_RNA"/>
</dbReference>
<dbReference type="PANTHER" id="PTHR19304">
    <property type="entry name" value="CYCLIC-AMP RESPONSE ELEMENT BINDING PROTEIN"/>
    <property type="match status" value="1"/>
</dbReference>
<dbReference type="PROSITE" id="PS50217">
    <property type="entry name" value="BZIP"/>
    <property type="match status" value="1"/>
</dbReference>
<dbReference type="AlphaFoldDB" id="A0A7S2LA46"/>
<dbReference type="GO" id="GO:0003700">
    <property type="term" value="F:DNA-binding transcription factor activity"/>
    <property type="evidence" value="ECO:0007669"/>
    <property type="project" value="InterPro"/>
</dbReference>
<evidence type="ECO:0000256" key="3">
    <source>
        <dbReference type="ARBA" id="ARBA00023163"/>
    </source>
</evidence>
<feature type="domain" description="BZIP" evidence="6">
    <location>
        <begin position="57"/>
        <end position="113"/>
    </location>
</feature>
<gene>
    <name evidence="7" type="ORF">LDAN0321_LOCUS16506</name>
</gene>
<dbReference type="InterPro" id="IPR004827">
    <property type="entry name" value="bZIP"/>
</dbReference>
<feature type="compositionally biased region" description="Basic and acidic residues" evidence="5">
    <location>
        <begin position="55"/>
        <end position="73"/>
    </location>
</feature>
<proteinExistence type="predicted"/>
<evidence type="ECO:0000259" key="6">
    <source>
        <dbReference type="PROSITE" id="PS50217"/>
    </source>
</evidence>
<feature type="region of interest" description="Disordered" evidence="5">
    <location>
        <begin position="1"/>
        <end position="75"/>
    </location>
</feature>
<dbReference type="Pfam" id="PF00170">
    <property type="entry name" value="bZIP_1"/>
    <property type="match status" value="1"/>
</dbReference>